<dbReference type="EMBL" id="CP055156">
    <property type="protein sequence ID" value="QNF33699.1"/>
    <property type="molecule type" value="Genomic_DNA"/>
</dbReference>
<organism evidence="2 3">
    <name type="scientific">Adhaeribacter swui</name>
    <dbReference type="NCBI Taxonomy" id="2086471"/>
    <lineage>
        <taxon>Bacteria</taxon>
        <taxon>Pseudomonadati</taxon>
        <taxon>Bacteroidota</taxon>
        <taxon>Cytophagia</taxon>
        <taxon>Cytophagales</taxon>
        <taxon>Hymenobacteraceae</taxon>
        <taxon>Adhaeribacter</taxon>
    </lineage>
</organism>
<feature type="region of interest" description="Disordered" evidence="1">
    <location>
        <begin position="1"/>
        <end position="80"/>
    </location>
</feature>
<dbReference type="AlphaFoldDB" id="A0A7G7G965"/>
<sequence>METNKTEPVQPPADNELITNTDESNVISNDHLDPLQSNQTNTDVFDREYEGKEQAGNVGAENEWDAEQLDGSTANNLRTK</sequence>
<keyword evidence="3" id="KW-1185">Reference proteome</keyword>
<dbReference type="KEGG" id="aswu:HUW51_13580"/>
<name>A0A7G7G965_9BACT</name>
<dbReference type="Proteomes" id="UP000515237">
    <property type="component" value="Chromosome"/>
</dbReference>
<proteinExistence type="predicted"/>
<evidence type="ECO:0000313" key="2">
    <source>
        <dbReference type="EMBL" id="QNF33699.1"/>
    </source>
</evidence>
<reference evidence="2 3" key="1">
    <citation type="journal article" date="2018" name="Int. J. Syst. Evol. Microbiol.">
        <title>Adhaeribacter swui sp. nov., isolated from wet mud.</title>
        <authorList>
            <person name="Kim D.U."/>
            <person name="Kim K.W."/>
            <person name="Kang M.S."/>
            <person name="Kim J.Y."/>
            <person name="Jang J.H."/>
            <person name="Kim M.K."/>
        </authorList>
    </citation>
    <scope>NUCLEOTIDE SEQUENCE [LARGE SCALE GENOMIC DNA]</scope>
    <source>
        <strain evidence="2 3">KCTC 52873</strain>
    </source>
</reference>
<evidence type="ECO:0000313" key="3">
    <source>
        <dbReference type="Proteomes" id="UP000515237"/>
    </source>
</evidence>
<evidence type="ECO:0000256" key="1">
    <source>
        <dbReference type="SAM" id="MobiDB-lite"/>
    </source>
</evidence>
<feature type="compositionally biased region" description="Basic and acidic residues" evidence="1">
    <location>
        <begin position="44"/>
        <end position="53"/>
    </location>
</feature>
<feature type="compositionally biased region" description="Polar residues" evidence="1">
    <location>
        <begin position="17"/>
        <end position="28"/>
    </location>
</feature>
<accession>A0A7G7G965</accession>
<dbReference type="RefSeq" id="WP_185270182.1">
    <property type="nucleotide sequence ID" value="NZ_CP055156.1"/>
</dbReference>
<protein>
    <submittedName>
        <fullName evidence="2">Uncharacterized protein</fullName>
    </submittedName>
</protein>
<feature type="compositionally biased region" description="Polar residues" evidence="1">
    <location>
        <begin position="70"/>
        <end position="80"/>
    </location>
</feature>
<gene>
    <name evidence="2" type="ORF">HUW51_13580</name>
</gene>